<keyword evidence="3" id="KW-1185">Reference proteome</keyword>
<dbReference type="PROSITE" id="PS51257">
    <property type="entry name" value="PROKAR_LIPOPROTEIN"/>
    <property type="match status" value="1"/>
</dbReference>
<proteinExistence type="predicted"/>
<evidence type="ECO:0000256" key="1">
    <source>
        <dbReference type="SAM" id="Phobius"/>
    </source>
</evidence>
<feature type="transmembrane region" description="Helical" evidence="1">
    <location>
        <begin position="82"/>
        <end position="106"/>
    </location>
</feature>
<feature type="transmembrane region" description="Helical" evidence="1">
    <location>
        <begin position="41"/>
        <end position="61"/>
    </location>
</feature>
<comment type="caution">
    <text evidence="2">The sequence shown here is derived from an EMBL/GenBank/DDBJ whole genome shotgun (WGS) entry which is preliminary data.</text>
</comment>
<feature type="transmembrane region" description="Helical" evidence="1">
    <location>
        <begin position="112"/>
        <end position="132"/>
    </location>
</feature>
<keyword evidence="1" id="KW-1133">Transmembrane helix</keyword>
<dbReference type="Proteomes" id="UP000053199">
    <property type="component" value="Unassembled WGS sequence"/>
</dbReference>
<dbReference type="EMBL" id="LNQM01000001">
    <property type="protein sequence ID" value="KSU78839.1"/>
    <property type="molecule type" value="Genomic_DNA"/>
</dbReference>
<protein>
    <submittedName>
        <fullName evidence="2">Uncharacterized protein</fullName>
    </submittedName>
</protein>
<keyword evidence="1" id="KW-0472">Membrane</keyword>
<evidence type="ECO:0000313" key="3">
    <source>
        <dbReference type="Proteomes" id="UP000053199"/>
    </source>
</evidence>
<reference evidence="2 3" key="1">
    <citation type="journal article" date="2014" name="Arch. Microbiol.">
        <title>Arthrobacter enclensis sp. nov., isolated from sediment sample.</title>
        <authorList>
            <person name="Dastager S.G."/>
            <person name="Liu Q."/>
            <person name="Tang S.K."/>
            <person name="Krishnamurthi S."/>
            <person name="Lee J.C."/>
            <person name="Li W.J."/>
        </authorList>
    </citation>
    <scope>NUCLEOTIDE SEQUENCE [LARGE SCALE GENOMIC DNA]</scope>
    <source>
        <strain evidence="2 3">NIO-1008</strain>
    </source>
</reference>
<sequence length="155" mass="16149">MFARKTRFWMVGGTAGVVAGTALGCLSLTKFMGNGHSEPRLLLPSLALSLGGGYAVLFPALRVGYHDLRIHRGWRQHPMPGRVLWVLSLAVAAAGLATCIVAGMSSPLAPGLLVWLFMGVYLALAGWSVALMGAAQSLRQVPADAPPGTVTAAGR</sequence>
<feature type="transmembrane region" description="Helical" evidence="1">
    <location>
        <begin position="7"/>
        <end position="29"/>
    </location>
</feature>
<dbReference type="AlphaFoldDB" id="A0A0V8IVU0"/>
<gene>
    <name evidence="2" type="ORF">AS031_02025</name>
</gene>
<name>A0A0V8IVU0_9MICC</name>
<evidence type="ECO:0000313" key="2">
    <source>
        <dbReference type="EMBL" id="KSU78839.1"/>
    </source>
</evidence>
<keyword evidence="1" id="KW-0812">Transmembrane</keyword>
<accession>A0A0V8IVU0</accession>
<organism evidence="2 3">
    <name type="scientific">Pseudarthrobacter enclensis</name>
    <dbReference type="NCBI Taxonomy" id="993070"/>
    <lineage>
        <taxon>Bacteria</taxon>
        <taxon>Bacillati</taxon>
        <taxon>Actinomycetota</taxon>
        <taxon>Actinomycetes</taxon>
        <taxon>Micrococcales</taxon>
        <taxon>Micrococcaceae</taxon>
        <taxon>Pseudarthrobacter</taxon>
    </lineage>
</organism>